<dbReference type="PANTHER" id="PTHR12444">
    <property type="entry name" value="PROTEIN EFR3 HOMOLOG CMP44E"/>
    <property type="match status" value="1"/>
</dbReference>
<dbReference type="GO" id="GO:0005886">
    <property type="term" value="C:plasma membrane"/>
    <property type="evidence" value="ECO:0007669"/>
    <property type="project" value="TreeGrafter"/>
</dbReference>
<dbReference type="SUPFAM" id="SSF48371">
    <property type="entry name" value="ARM repeat"/>
    <property type="match status" value="1"/>
</dbReference>
<proteinExistence type="inferred from homology"/>
<dbReference type="GO" id="GO:0072659">
    <property type="term" value="P:protein localization to plasma membrane"/>
    <property type="evidence" value="ECO:0007669"/>
    <property type="project" value="TreeGrafter"/>
</dbReference>
<comment type="similarity">
    <text evidence="1">Belongs to the EFR3 family.</text>
</comment>
<dbReference type="PANTHER" id="PTHR12444:SF8">
    <property type="entry name" value="PROTEIN EFR3 HOMOLOG CMP44E"/>
    <property type="match status" value="1"/>
</dbReference>
<name>A0A6G1S5H5_9ACAR</name>
<reference evidence="2" key="1">
    <citation type="submission" date="2018-10" db="EMBL/GenBank/DDBJ databases">
        <title>Transcriptome assembly of Aceria tosichella (Wheat curl mite) Type 2.</title>
        <authorList>
            <person name="Scully E.D."/>
            <person name="Geib S.M."/>
            <person name="Palmer N.A."/>
            <person name="Gupta A.K."/>
            <person name="Sarath G."/>
            <person name="Tatineni S."/>
        </authorList>
    </citation>
    <scope>NUCLEOTIDE SEQUENCE</scope>
    <source>
        <strain evidence="2">LincolnNE</strain>
    </source>
</reference>
<gene>
    <name evidence="2" type="primary">EFR3B</name>
    <name evidence="2" type="ORF">g.8050</name>
</gene>
<sequence>MECSCGCCSAFRPRYKRLVNNIYPASPTECYDKSNLEKLTFYARAQSEKLDRIGNYLAQRIARDLSRHRFGHVAIGVEAMDRLLITSNAQSLNPFVESFLRVVQQLIESQELSMQLLGTQSFIKFASIDEDTPSYHRRYDFFVSKFASMAHNSDQNVEKRRQLRMAGLNGLRGVIRKTVSDDLQANIWDETHMDKIVPSLLYNMQSQDLDNLDKEDQLNQQQQQNMAFKLNPHSIAANIAETPLMSPTFGDKSVPAMIAEDCLKELMRRATFGHIKSIIKPVLKHIDSHDLWRLSQDGEQFSIKIFKIIMFSIQTQHSYAVIQILMDHLNDMIRSDGSSQDQQIKIGVVTVLSGIIAIAAAESIGPSVLEIINSLLEHLRTSINTHGKNEIEFQEAIMDTLAEFSSNLPDYQKTEILFFIKSRAPTFKPDSVIGMKLQKILHDLRGSGTETHFKIRHDSTLSRSDINSISVDVESTASSPDIVKKRSDEKQVTFETFKSSLMDESEVEPPEEKRNRIINWFKSATFDELVEKAMSAKCPSGDYYSLSLSLLDSTVCL</sequence>
<organism evidence="2">
    <name type="scientific">Aceria tosichella</name>
    <name type="common">wheat curl mite</name>
    <dbReference type="NCBI Taxonomy" id="561515"/>
    <lineage>
        <taxon>Eukaryota</taxon>
        <taxon>Metazoa</taxon>
        <taxon>Ecdysozoa</taxon>
        <taxon>Arthropoda</taxon>
        <taxon>Chelicerata</taxon>
        <taxon>Arachnida</taxon>
        <taxon>Acari</taxon>
        <taxon>Acariformes</taxon>
        <taxon>Trombidiformes</taxon>
        <taxon>Prostigmata</taxon>
        <taxon>Eupodina</taxon>
        <taxon>Eriophyoidea</taxon>
        <taxon>Eriophyidae</taxon>
        <taxon>Eriophyinae</taxon>
        <taxon>Aceriini</taxon>
        <taxon>Aceria</taxon>
    </lineage>
</organism>
<dbReference type="Pfam" id="PF21052">
    <property type="entry name" value="EFR3_ARM"/>
    <property type="match status" value="1"/>
</dbReference>
<accession>A0A6G1S5H5</accession>
<dbReference type="InterPro" id="IPR016024">
    <property type="entry name" value="ARM-type_fold"/>
</dbReference>
<evidence type="ECO:0000256" key="1">
    <source>
        <dbReference type="ARBA" id="ARBA00010216"/>
    </source>
</evidence>
<dbReference type="EMBL" id="GGYP01000983">
    <property type="protein sequence ID" value="MDE45754.1"/>
    <property type="molecule type" value="Transcribed_RNA"/>
</dbReference>
<dbReference type="InterPro" id="IPR051851">
    <property type="entry name" value="EFR3_Homologs"/>
</dbReference>
<evidence type="ECO:0000313" key="2">
    <source>
        <dbReference type="EMBL" id="MDE45754.1"/>
    </source>
</evidence>
<dbReference type="InterPro" id="IPR049152">
    <property type="entry name" value="EFR3-like_ARM"/>
</dbReference>
<dbReference type="AlphaFoldDB" id="A0A6G1S5H5"/>
<protein>
    <submittedName>
        <fullName evidence="2">Protein EFR3 B</fullName>
    </submittedName>
</protein>